<feature type="domain" description="ABC transporter" evidence="7">
    <location>
        <begin position="7"/>
        <end position="135"/>
    </location>
</feature>
<feature type="domain" description="ABC transporter family G" evidence="9">
    <location>
        <begin position="166"/>
        <end position="217"/>
    </location>
</feature>
<dbReference type="InterPro" id="IPR027417">
    <property type="entry name" value="P-loop_NTPase"/>
</dbReference>
<keyword evidence="4 6" id="KW-1133">Transmembrane helix</keyword>
<comment type="caution">
    <text evidence="10">The sequence shown here is derived from an EMBL/GenBank/DDBJ whole genome shotgun (WGS) entry which is preliminary data.</text>
</comment>
<evidence type="ECO:0000313" key="11">
    <source>
        <dbReference type="Proteomes" id="UP001162029"/>
    </source>
</evidence>
<evidence type="ECO:0000256" key="3">
    <source>
        <dbReference type="ARBA" id="ARBA00022692"/>
    </source>
</evidence>
<protein>
    <recommendedName>
        <fullName evidence="12">ABC transporter domain-containing protein</fullName>
    </recommendedName>
</protein>
<dbReference type="SUPFAM" id="SSF52540">
    <property type="entry name" value="P-loop containing nucleoside triphosphate hydrolases"/>
    <property type="match status" value="1"/>
</dbReference>
<dbReference type="InterPro" id="IPR013525">
    <property type="entry name" value="ABC2_TM"/>
</dbReference>
<evidence type="ECO:0000313" key="10">
    <source>
        <dbReference type="EMBL" id="CAI5708312.1"/>
    </source>
</evidence>
<dbReference type="EMBL" id="CANTFM010000013">
    <property type="protein sequence ID" value="CAI5708312.1"/>
    <property type="molecule type" value="Genomic_DNA"/>
</dbReference>
<proteinExistence type="predicted"/>
<feature type="transmembrane region" description="Helical" evidence="6">
    <location>
        <begin position="512"/>
        <end position="530"/>
    </location>
</feature>
<keyword evidence="5 6" id="KW-0472">Membrane</keyword>
<dbReference type="AlphaFoldDB" id="A0AAV0SUT8"/>
<dbReference type="Proteomes" id="UP001162029">
    <property type="component" value="Unassembled WGS sequence"/>
</dbReference>
<dbReference type="GO" id="GO:0016887">
    <property type="term" value="F:ATP hydrolysis activity"/>
    <property type="evidence" value="ECO:0007669"/>
    <property type="project" value="InterPro"/>
</dbReference>
<dbReference type="Pfam" id="PF00005">
    <property type="entry name" value="ABC_tran"/>
    <property type="match status" value="1"/>
</dbReference>
<reference evidence="10" key="1">
    <citation type="submission" date="2022-12" db="EMBL/GenBank/DDBJ databases">
        <authorList>
            <person name="Webb A."/>
        </authorList>
    </citation>
    <scope>NUCLEOTIDE SEQUENCE</scope>
    <source>
        <strain evidence="10">Pd1</strain>
    </source>
</reference>
<dbReference type="InterPro" id="IPR043926">
    <property type="entry name" value="ABCG_dom"/>
</dbReference>
<gene>
    <name evidence="10" type="ORF">PDE001_LOCUS55</name>
</gene>
<keyword evidence="11" id="KW-1185">Reference proteome</keyword>
<evidence type="ECO:0000256" key="2">
    <source>
        <dbReference type="ARBA" id="ARBA00022448"/>
    </source>
</evidence>
<evidence type="ECO:0008006" key="12">
    <source>
        <dbReference type="Google" id="ProtNLM"/>
    </source>
</evidence>
<accession>A0AAV0SUT8</accession>
<evidence type="ECO:0000256" key="4">
    <source>
        <dbReference type="ARBA" id="ARBA00022989"/>
    </source>
</evidence>
<feature type="transmembrane region" description="Helical" evidence="6">
    <location>
        <begin position="325"/>
        <end position="343"/>
    </location>
</feature>
<name>A0AAV0SUT8_9STRA</name>
<sequence>MTRTVALLESLGGLRKTLNGKVTLNGVVSAAHKLSQHVAYVARDDLFYETLTVEEHLRFQAQLVAGVSSDGCGSCCGASTSDVEAERVELVLDELDLSSKRHILIRYLSEADTKLLAVATALLADPSVLLAEEPTCGMDFYASQRVILKLRQLARGGRTVVVTMTHPSSHLYGLFDVLHLLAGGAVVYHGKVREAVSYFSSLGYQCPQYMSPVDYFVRQVSVRKNDNETGDGQASFFKEAWATRCSELCLADNMDEPELQDEEVFSRLHVGCCGQLLLLFRRHILRLARYRAVFGWHSFWMIVASVIFGLIFLQLHQDDQQDIQNWAGAFFSMIILQMLVMTYRTFVFLPREMAIVEQEHRIGSYYLVSWYLTKVLTELPAMLVLSVLLFIPAYMLIGIGHGFKLYIYMQFVMWLGLLINVDDIPNYFIWLHYISPVKYGYEASMKLFWGHIEFLACGGSDGSRSKGMLATVGGYSSGSGSYKDDDRCIVHSGTDVLTYYSMDMARGSRSDSFILLALTLLYFFIGYVILSLRWHQNKRH</sequence>
<dbReference type="PANTHER" id="PTHR48041:SF139">
    <property type="entry name" value="PROTEIN SCARLET"/>
    <property type="match status" value="1"/>
</dbReference>
<dbReference type="InterPro" id="IPR050352">
    <property type="entry name" value="ABCG_transporters"/>
</dbReference>
<evidence type="ECO:0000256" key="5">
    <source>
        <dbReference type="ARBA" id="ARBA00023136"/>
    </source>
</evidence>
<dbReference type="Pfam" id="PF19055">
    <property type="entry name" value="ABC2_membrane_7"/>
    <property type="match status" value="1"/>
</dbReference>
<dbReference type="GO" id="GO:0005524">
    <property type="term" value="F:ATP binding"/>
    <property type="evidence" value="ECO:0007669"/>
    <property type="project" value="InterPro"/>
</dbReference>
<dbReference type="InterPro" id="IPR003439">
    <property type="entry name" value="ABC_transporter-like_ATP-bd"/>
</dbReference>
<dbReference type="PANTHER" id="PTHR48041">
    <property type="entry name" value="ABC TRANSPORTER G FAMILY MEMBER 28"/>
    <property type="match status" value="1"/>
</dbReference>
<keyword evidence="2" id="KW-0813">Transport</keyword>
<dbReference type="Pfam" id="PF01061">
    <property type="entry name" value="ABC2_membrane"/>
    <property type="match status" value="1"/>
</dbReference>
<dbReference type="GO" id="GO:0140359">
    <property type="term" value="F:ABC-type transporter activity"/>
    <property type="evidence" value="ECO:0007669"/>
    <property type="project" value="InterPro"/>
</dbReference>
<dbReference type="GO" id="GO:0016020">
    <property type="term" value="C:membrane"/>
    <property type="evidence" value="ECO:0007669"/>
    <property type="project" value="UniProtKB-SubCell"/>
</dbReference>
<keyword evidence="3 6" id="KW-0812">Transmembrane</keyword>
<feature type="domain" description="ABC-2 type transporter transmembrane" evidence="8">
    <location>
        <begin position="275"/>
        <end position="417"/>
    </location>
</feature>
<comment type="subcellular location">
    <subcellularLocation>
        <location evidence="1">Membrane</location>
        <topology evidence="1">Multi-pass membrane protein</topology>
    </subcellularLocation>
</comment>
<evidence type="ECO:0000259" key="9">
    <source>
        <dbReference type="Pfam" id="PF19055"/>
    </source>
</evidence>
<evidence type="ECO:0000259" key="7">
    <source>
        <dbReference type="Pfam" id="PF00005"/>
    </source>
</evidence>
<evidence type="ECO:0000256" key="1">
    <source>
        <dbReference type="ARBA" id="ARBA00004141"/>
    </source>
</evidence>
<feature type="transmembrane region" description="Helical" evidence="6">
    <location>
        <begin position="294"/>
        <end position="313"/>
    </location>
</feature>
<dbReference type="Gene3D" id="3.40.50.300">
    <property type="entry name" value="P-loop containing nucleotide triphosphate hydrolases"/>
    <property type="match status" value="1"/>
</dbReference>
<evidence type="ECO:0000256" key="6">
    <source>
        <dbReference type="SAM" id="Phobius"/>
    </source>
</evidence>
<feature type="transmembrane region" description="Helical" evidence="6">
    <location>
        <begin position="379"/>
        <end position="398"/>
    </location>
</feature>
<organism evidence="10 11">
    <name type="scientific">Peronospora destructor</name>
    <dbReference type="NCBI Taxonomy" id="86335"/>
    <lineage>
        <taxon>Eukaryota</taxon>
        <taxon>Sar</taxon>
        <taxon>Stramenopiles</taxon>
        <taxon>Oomycota</taxon>
        <taxon>Peronosporomycetes</taxon>
        <taxon>Peronosporales</taxon>
        <taxon>Peronosporaceae</taxon>
        <taxon>Peronospora</taxon>
    </lineage>
</organism>
<evidence type="ECO:0000259" key="8">
    <source>
        <dbReference type="Pfam" id="PF01061"/>
    </source>
</evidence>